<dbReference type="FunFam" id="1.20.58.1040:FF:000003">
    <property type="entry name" value="glucan endo-1,3-beta-glucosidase 7"/>
    <property type="match status" value="1"/>
</dbReference>
<dbReference type="PANTHER" id="PTHR31044">
    <property type="entry name" value="BETA-1,3 GLUCANASE"/>
    <property type="match status" value="1"/>
</dbReference>
<dbReference type="EMBL" id="JBANAX010000547">
    <property type="protein sequence ID" value="KAL1203974.1"/>
    <property type="molecule type" value="Genomic_DNA"/>
</dbReference>
<dbReference type="InterPro" id="IPR012946">
    <property type="entry name" value="X8"/>
</dbReference>
<keyword evidence="3 6" id="KW-0732">Signal</keyword>
<comment type="caution">
    <text evidence="8">The sequence shown here is derived from an EMBL/GenBank/DDBJ whole genome shotgun (WGS) entry which is preliminary data.</text>
</comment>
<evidence type="ECO:0000256" key="4">
    <source>
        <dbReference type="ARBA" id="ARBA00023157"/>
    </source>
</evidence>
<keyword evidence="2" id="KW-0336">GPI-anchor</keyword>
<keyword evidence="2" id="KW-0325">Glycoprotein</keyword>
<reference evidence="8 9" key="1">
    <citation type="submission" date="2024-04" db="EMBL/GenBank/DDBJ databases">
        <title>Genome assembly C_amara_ONT_v2.</title>
        <authorList>
            <person name="Yant L."/>
            <person name="Moore C."/>
            <person name="Slenker M."/>
        </authorList>
    </citation>
    <scope>NUCLEOTIDE SEQUENCE [LARGE SCALE GENOMIC DNA]</scope>
    <source>
        <tissue evidence="8">Leaf</tissue>
    </source>
</reference>
<feature type="domain" description="X8" evidence="7">
    <location>
        <begin position="24"/>
        <end position="108"/>
    </location>
</feature>
<dbReference type="AlphaFoldDB" id="A0ABD1ABA3"/>
<organism evidence="8 9">
    <name type="scientific">Cardamine amara subsp. amara</name>
    <dbReference type="NCBI Taxonomy" id="228776"/>
    <lineage>
        <taxon>Eukaryota</taxon>
        <taxon>Viridiplantae</taxon>
        <taxon>Streptophyta</taxon>
        <taxon>Embryophyta</taxon>
        <taxon>Tracheophyta</taxon>
        <taxon>Spermatophyta</taxon>
        <taxon>Magnoliopsida</taxon>
        <taxon>eudicotyledons</taxon>
        <taxon>Gunneridae</taxon>
        <taxon>Pentapetalae</taxon>
        <taxon>rosids</taxon>
        <taxon>malvids</taxon>
        <taxon>Brassicales</taxon>
        <taxon>Brassicaceae</taxon>
        <taxon>Cardamineae</taxon>
        <taxon>Cardamine</taxon>
    </lineage>
</organism>
<dbReference type="GO" id="GO:0009506">
    <property type="term" value="C:plasmodesma"/>
    <property type="evidence" value="ECO:0007669"/>
    <property type="project" value="UniProtKB-ARBA"/>
</dbReference>
<protein>
    <submittedName>
        <fullName evidence="8">Glucan endo-1,3-beta-D-glucosidase</fullName>
    </submittedName>
</protein>
<comment type="subcellular location">
    <subcellularLocation>
        <location evidence="1">Cell membrane</location>
        <topology evidence="1">Lipid-anchor</topology>
        <topology evidence="1">GPI-anchor</topology>
    </subcellularLocation>
</comment>
<gene>
    <name evidence="8" type="ORF">V5N11_011817</name>
</gene>
<name>A0ABD1ABA3_CARAN</name>
<feature type="chain" id="PRO_5044755921" evidence="6">
    <location>
        <begin position="23"/>
        <end position="110"/>
    </location>
</feature>
<evidence type="ECO:0000256" key="6">
    <source>
        <dbReference type="SAM" id="SignalP"/>
    </source>
</evidence>
<keyword evidence="5" id="KW-0449">Lipoprotein</keyword>
<evidence type="ECO:0000259" key="7">
    <source>
        <dbReference type="SMART" id="SM00768"/>
    </source>
</evidence>
<evidence type="ECO:0000256" key="2">
    <source>
        <dbReference type="ARBA" id="ARBA00022622"/>
    </source>
</evidence>
<dbReference type="Gene3D" id="1.20.58.1040">
    <property type="match status" value="1"/>
</dbReference>
<keyword evidence="4" id="KW-1015">Disulfide bond</keyword>
<dbReference type="PANTHER" id="PTHR31044:SF141">
    <property type="entry name" value="CARBOHYDRATE-BINDING X8 DOMAIN SUPERFAMILY PROTEIN"/>
    <property type="match status" value="1"/>
</dbReference>
<dbReference type="Pfam" id="PF07983">
    <property type="entry name" value="X8"/>
    <property type="match status" value="1"/>
</dbReference>
<proteinExistence type="predicted"/>
<dbReference type="InterPro" id="IPR044788">
    <property type="entry name" value="X8_dom_prot"/>
</dbReference>
<evidence type="ECO:0000313" key="8">
    <source>
        <dbReference type="EMBL" id="KAL1203974.1"/>
    </source>
</evidence>
<dbReference type="GO" id="GO:0098552">
    <property type="term" value="C:side of membrane"/>
    <property type="evidence" value="ECO:0007669"/>
    <property type="project" value="UniProtKB-KW"/>
</dbReference>
<evidence type="ECO:0000256" key="1">
    <source>
        <dbReference type="ARBA" id="ARBA00004609"/>
    </source>
</evidence>
<accession>A0ABD1ABA3</accession>
<sequence length="110" mass="12219">MSSQVLTLLLLLSAVTIPAVTCRQWCMAMPDTSDEQLQANIDYCCSNGVDCNQIKPGGVCFEPDTLFDHASYVMNAYYQSHGRIMDSCRFNRSGCFTFADPSIGSCIYYT</sequence>
<keyword evidence="9" id="KW-1185">Reference proteome</keyword>
<keyword evidence="2" id="KW-0472">Membrane</keyword>
<dbReference type="Proteomes" id="UP001558713">
    <property type="component" value="Unassembled WGS sequence"/>
</dbReference>
<dbReference type="GO" id="GO:0005886">
    <property type="term" value="C:plasma membrane"/>
    <property type="evidence" value="ECO:0007669"/>
    <property type="project" value="UniProtKB-SubCell"/>
</dbReference>
<evidence type="ECO:0000256" key="5">
    <source>
        <dbReference type="ARBA" id="ARBA00023288"/>
    </source>
</evidence>
<evidence type="ECO:0000256" key="3">
    <source>
        <dbReference type="ARBA" id="ARBA00022729"/>
    </source>
</evidence>
<dbReference type="SMART" id="SM00768">
    <property type="entry name" value="X8"/>
    <property type="match status" value="1"/>
</dbReference>
<evidence type="ECO:0000313" key="9">
    <source>
        <dbReference type="Proteomes" id="UP001558713"/>
    </source>
</evidence>
<feature type="signal peptide" evidence="6">
    <location>
        <begin position="1"/>
        <end position="22"/>
    </location>
</feature>